<feature type="region of interest" description="Disordered" evidence="1">
    <location>
        <begin position="373"/>
        <end position="424"/>
    </location>
</feature>
<dbReference type="Pfam" id="PF13401">
    <property type="entry name" value="AAA_22"/>
    <property type="match status" value="1"/>
</dbReference>
<dbReference type="SUPFAM" id="SSF52540">
    <property type="entry name" value="P-loop containing nucleoside triphosphate hydrolases"/>
    <property type="match status" value="1"/>
</dbReference>
<proteinExistence type="predicted"/>
<name>A0ABR6BWY8_9PSEU</name>
<sequence>MTTQDPTDTTVPFVLPGPPPIRETLAGWEQWRATRTAFVPAPRLGLATWRMLSPRQRMLHDLHRTATHANLPLQQTPMSQAVAKLMRGRIESNAVKHKPTTRAGVMITGGGYQGKTETACEVAAAFEDAWLELHHYLNPDAVPGTRDLHAPVAYVQTPVTAKPKSTCKAILSFYGADTRRMDLPDLVRQVRDSLHDHGSKALLLDDITRLRMHRADDQDTLDLIRAFMNMHVTLVLIGVDIPGSGLLREGRHDPRTGQWILPTSTRAKTFGLEPTQTERRFDLIELDRFRYDTPQHITAWTSHLAGLEQHLRLLKAPPGMLTDGTMPEYLYRRTDGVVGLLERLVEDGCREAIATGEERLTQTVLDSIAIDLTSAPGRDPDAGEVPTVPAQPTRTRGTVTGSKRKRRRSTVFDDHGPTASGATP</sequence>
<evidence type="ECO:0000313" key="3">
    <source>
        <dbReference type="EMBL" id="MBA8931403.1"/>
    </source>
</evidence>
<protein>
    <recommendedName>
        <fullName evidence="2">ORC1/DEAH AAA+ ATPase domain-containing protein</fullName>
    </recommendedName>
</protein>
<feature type="compositionally biased region" description="Polar residues" evidence="1">
    <location>
        <begin position="390"/>
        <end position="401"/>
    </location>
</feature>
<dbReference type="InterPro" id="IPR027417">
    <property type="entry name" value="P-loop_NTPase"/>
</dbReference>
<dbReference type="Proteomes" id="UP000517916">
    <property type="component" value="Unassembled WGS sequence"/>
</dbReference>
<evidence type="ECO:0000256" key="1">
    <source>
        <dbReference type="SAM" id="MobiDB-lite"/>
    </source>
</evidence>
<organism evidence="3 4">
    <name type="scientific">Kutzneria viridogrisea</name>
    <dbReference type="NCBI Taxonomy" id="47990"/>
    <lineage>
        <taxon>Bacteria</taxon>
        <taxon>Bacillati</taxon>
        <taxon>Actinomycetota</taxon>
        <taxon>Actinomycetes</taxon>
        <taxon>Pseudonocardiales</taxon>
        <taxon>Pseudonocardiaceae</taxon>
        <taxon>Kutzneria</taxon>
    </lineage>
</organism>
<evidence type="ECO:0000313" key="4">
    <source>
        <dbReference type="Proteomes" id="UP000517916"/>
    </source>
</evidence>
<evidence type="ECO:0000259" key="2">
    <source>
        <dbReference type="Pfam" id="PF13401"/>
    </source>
</evidence>
<dbReference type="RefSeq" id="WP_182840353.1">
    <property type="nucleotide sequence ID" value="NZ_BAAABQ010000009.1"/>
</dbReference>
<accession>A0ABR6BWY8</accession>
<keyword evidence="4" id="KW-1185">Reference proteome</keyword>
<dbReference type="EMBL" id="JACJID010000009">
    <property type="protein sequence ID" value="MBA8931403.1"/>
    <property type="molecule type" value="Genomic_DNA"/>
</dbReference>
<comment type="caution">
    <text evidence="3">The sequence shown here is derived from an EMBL/GenBank/DDBJ whole genome shotgun (WGS) entry which is preliminary data.</text>
</comment>
<reference evidence="3 4" key="1">
    <citation type="submission" date="2020-08" db="EMBL/GenBank/DDBJ databases">
        <title>Genomic Encyclopedia of Archaeal and Bacterial Type Strains, Phase II (KMG-II): from individual species to whole genera.</title>
        <authorList>
            <person name="Goeker M."/>
        </authorList>
    </citation>
    <scope>NUCLEOTIDE SEQUENCE [LARGE SCALE GENOMIC DNA]</scope>
    <source>
        <strain evidence="3 4">DSM 43850</strain>
    </source>
</reference>
<feature type="domain" description="ORC1/DEAH AAA+ ATPase" evidence="2">
    <location>
        <begin position="105"/>
        <end position="239"/>
    </location>
</feature>
<gene>
    <name evidence="3" type="ORF">BC739_008655</name>
</gene>
<dbReference type="InterPro" id="IPR049945">
    <property type="entry name" value="AAA_22"/>
</dbReference>